<dbReference type="Proteomes" id="UP000708208">
    <property type="component" value="Unassembled WGS sequence"/>
</dbReference>
<dbReference type="OrthoDB" id="8964374at2759"/>
<evidence type="ECO:0000256" key="1">
    <source>
        <dbReference type="SAM" id="MobiDB-lite"/>
    </source>
</evidence>
<comment type="caution">
    <text evidence="3">The sequence shown here is derived from an EMBL/GenBank/DDBJ whole genome shotgun (WGS) entry which is preliminary data.</text>
</comment>
<feature type="transmembrane region" description="Helical" evidence="2">
    <location>
        <begin position="51"/>
        <end position="73"/>
    </location>
</feature>
<organism evidence="3 4">
    <name type="scientific">Allacma fusca</name>
    <dbReference type="NCBI Taxonomy" id="39272"/>
    <lineage>
        <taxon>Eukaryota</taxon>
        <taxon>Metazoa</taxon>
        <taxon>Ecdysozoa</taxon>
        <taxon>Arthropoda</taxon>
        <taxon>Hexapoda</taxon>
        <taxon>Collembola</taxon>
        <taxon>Symphypleona</taxon>
        <taxon>Sminthuridae</taxon>
        <taxon>Allacma</taxon>
    </lineage>
</organism>
<sequence>MEKQQAIANCDSMATTVTVKDYNSAVDYQDPPPAYRNSSAKMSPMVQTAKIIAMAAVAIAGMLSFALVFSAWLNSSTNAACQYQPSTIETIIPPQALKSMLMGANDLDSAESKVESNKKDSSEEERDNNSAEDAVTMLKLPVELSLQEHMFERNQRSHMNCIIEKKKAEEIVDEQAKPLPPLLGINMSTDPRYLHFTGEKMAISCDSGNDHRQAPPLPMMHMDGPPLHPPMGMPSGPGNIPIHIIGPIPLGALGHHEQHPMGMGMHPPQQSNLVPIIIPQSSEEGPIFMPPPQHFPPVHHVPHQQMPHSNEIRERALPHPIPIMPRAHVQHVIRPRSTDAVEKKRVKRCDCDCACKNHHD</sequence>
<reference evidence="3" key="1">
    <citation type="submission" date="2021-06" db="EMBL/GenBank/DDBJ databases">
        <authorList>
            <person name="Hodson N. C."/>
            <person name="Mongue J. A."/>
            <person name="Jaron S. K."/>
        </authorList>
    </citation>
    <scope>NUCLEOTIDE SEQUENCE</scope>
</reference>
<dbReference type="AlphaFoldDB" id="A0A8J2P1L7"/>
<gene>
    <name evidence="3" type="ORF">AFUS01_LOCUS17324</name>
</gene>
<protein>
    <submittedName>
        <fullName evidence="3">Uncharacterized protein</fullName>
    </submittedName>
</protein>
<proteinExistence type="predicted"/>
<feature type="compositionally biased region" description="Basic and acidic residues" evidence="1">
    <location>
        <begin position="110"/>
        <end position="121"/>
    </location>
</feature>
<feature type="region of interest" description="Disordered" evidence="1">
    <location>
        <begin position="108"/>
        <end position="135"/>
    </location>
</feature>
<evidence type="ECO:0000313" key="4">
    <source>
        <dbReference type="Proteomes" id="UP000708208"/>
    </source>
</evidence>
<name>A0A8J2P1L7_9HEXA</name>
<keyword evidence="2" id="KW-0812">Transmembrane</keyword>
<keyword evidence="2" id="KW-0472">Membrane</keyword>
<keyword evidence="2" id="KW-1133">Transmembrane helix</keyword>
<evidence type="ECO:0000313" key="3">
    <source>
        <dbReference type="EMBL" id="CAG7728555.1"/>
    </source>
</evidence>
<keyword evidence="4" id="KW-1185">Reference proteome</keyword>
<evidence type="ECO:0000256" key="2">
    <source>
        <dbReference type="SAM" id="Phobius"/>
    </source>
</evidence>
<dbReference type="EMBL" id="CAJVCH010165074">
    <property type="protein sequence ID" value="CAG7728555.1"/>
    <property type="molecule type" value="Genomic_DNA"/>
</dbReference>
<accession>A0A8J2P1L7</accession>